<dbReference type="Proteomes" id="UP000095283">
    <property type="component" value="Unplaced"/>
</dbReference>
<reference evidence="3" key="1">
    <citation type="submission" date="2016-11" db="UniProtKB">
        <authorList>
            <consortium name="WormBaseParasite"/>
        </authorList>
    </citation>
    <scope>IDENTIFICATION</scope>
</reference>
<keyword evidence="2" id="KW-1185">Reference proteome</keyword>
<name>A0A1I7W9K6_HETBA</name>
<protein>
    <submittedName>
        <fullName evidence="3">Uncharacterized protein</fullName>
    </submittedName>
</protein>
<dbReference type="WBParaSite" id="Hba_01328">
    <property type="protein sequence ID" value="Hba_01328"/>
    <property type="gene ID" value="Hba_01328"/>
</dbReference>
<organism evidence="2 3">
    <name type="scientific">Heterorhabditis bacteriophora</name>
    <name type="common">Entomopathogenic nematode worm</name>
    <dbReference type="NCBI Taxonomy" id="37862"/>
    <lineage>
        <taxon>Eukaryota</taxon>
        <taxon>Metazoa</taxon>
        <taxon>Ecdysozoa</taxon>
        <taxon>Nematoda</taxon>
        <taxon>Chromadorea</taxon>
        <taxon>Rhabditida</taxon>
        <taxon>Rhabditina</taxon>
        <taxon>Rhabditomorpha</taxon>
        <taxon>Strongyloidea</taxon>
        <taxon>Heterorhabditidae</taxon>
        <taxon>Heterorhabditis</taxon>
    </lineage>
</organism>
<dbReference type="AlphaFoldDB" id="A0A1I7W9K6"/>
<evidence type="ECO:0000313" key="3">
    <source>
        <dbReference type="WBParaSite" id="Hba_01328"/>
    </source>
</evidence>
<evidence type="ECO:0000313" key="2">
    <source>
        <dbReference type="Proteomes" id="UP000095283"/>
    </source>
</evidence>
<sequence length="35" mass="4135">MIFSRLWAKLAWIVLLAKQCSRTVQTLLFTLKINK</sequence>
<proteinExistence type="predicted"/>
<accession>A0A1I7W9K6</accession>
<keyword evidence="1" id="KW-0732">Signal</keyword>
<feature type="signal peptide" evidence="1">
    <location>
        <begin position="1"/>
        <end position="22"/>
    </location>
</feature>
<feature type="chain" id="PRO_5009310532" evidence="1">
    <location>
        <begin position="23"/>
        <end position="35"/>
    </location>
</feature>
<evidence type="ECO:0000256" key="1">
    <source>
        <dbReference type="SAM" id="SignalP"/>
    </source>
</evidence>